<dbReference type="GO" id="GO:0072330">
    <property type="term" value="P:monocarboxylic acid biosynthetic process"/>
    <property type="evidence" value="ECO:0007669"/>
    <property type="project" value="UniProtKB-ARBA"/>
</dbReference>
<proteinExistence type="inferred from homology"/>
<reference evidence="5" key="2">
    <citation type="journal article" date="2023" name="IMA Fungus">
        <title>Comparative genomic study of the Penicillium genus elucidates a diverse pangenome and 15 lateral gene transfer events.</title>
        <authorList>
            <person name="Petersen C."/>
            <person name="Sorensen T."/>
            <person name="Nielsen M.R."/>
            <person name="Sondergaard T.E."/>
            <person name="Sorensen J.L."/>
            <person name="Fitzpatrick D.A."/>
            <person name="Frisvad J.C."/>
            <person name="Nielsen K.L."/>
        </authorList>
    </citation>
    <scope>NUCLEOTIDE SEQUENCE</scope>
    <source>
        <strain evidence="5">IBT 19713</strain>
    </source>
</reference>
<dbReference type="RefSeq" id="XP_058333095.1">
    <property type="nucleotide sequence ID" value="XM_058474092.1"/>
</dbReference>
<dbReference type="InterPro" id="IPR044294">
    <property type="entry name" value="Lipase-like"/>
</dbReference>
<evidence type="ECO:0000313" key="6">
    <source>
        <dbReference type="Proteomes" id="UP001150941"/>
    </source>
</evidence>
<dbReference type="SUPFAM" id="SSF53474">
    <property type="entry name" value="alpha/beta-Hydrolases"/>
    <property type="match status" value="1"/>
</dbReference>
<sequence>MSVDSAKVGHLCVLVHGLWGNPSHLDYLAAALKERHGDELHTLCPSGNSGNNTYDGVDVLGERVVQEIEAALQNLEADGHVIKKISLIGYSLGGLVARYAIGILQANGWLDKLEPVNFTTFASPHVGARTPLKGFASSVWNGVGPSMISASGQQMFMVDSFRDTGRPLFSVMADRESVFIQGLKRFPNRSLYANVVNDRITSFFSTAISKTDPFQDLDNLNINYVEGYERVIINCDQWLLPQKTSDFKTSPWKTPVAYARQMPLFLLAMFILPPALTAFVVHAAIQTVRSRKRIRLHGEGQLGALFKKYRVPLLVKDAQHAMEEVLENVNATQEPAYLSSTDDDDSDVEDAATPLNENNLDLLGTAKQQPSADGDTIAHPPKLALTPEQFEIIDSLNGVGFHKYPVYIHTHHHSHAAIVVRIQKDSFWEGKIVVKHWLDNEFKA</sequence>
<evidence type="ECO:0000256" key="2">
    <source>
        <dbReference type="ARBA" id="ARBA00022963"/>
    </source>
</evidence>
<accession>A0A9W9P9W3</accession>
<dbReference type="GO" id="GO:0047372">
    <property type="term" value="F:monoacylglycerol lipase activity"/>
    <property type="evidence" value="ECO:0007669"/>
    <property type="project" value="TreeGrafter"/>
</dbReference>
<dbReference type="EMBL" id="JAPQKS010000003">
    <property type="protein sequence ID" value="KAJ5240176.1"/>
    <property type="molecule type" value="Genomic_DNA"/>
</dbReference>
<dbReference type="AlphaFoldDB" id="A0A9W9P9W3"/>
<dbReference type="GO" id="GO:0016042">
    <property type="term" value="P:lipid catabolic process"/>
    <property type="evidence" value="ECO:0007669"/>
    <property type="project" value="UniProtKB-KW"/>
</dbReference>
<comment type="similarity">
    <text evidence="1">Belongs to the putative lipase ROG1 family.</text>
</comment>
<dbReference type="InterPro" id="IPR029058">
    <property type="entry name" value="AB_hydrolase_fold"/>
</dbReference>
<dbReference type="OrthoDB" id="273452at2759"/>
<dbReference type="GO" id="GO:0005811">
    <property type="term" value="C:lipid droplet"/>
    <property type="evidence" value="ECO:0007669"/>
    <property type="project" value="TreeGrafter"/>
</dbReference>
<keyword evidence="3" id="KW-0812">Transmembrane</keyword>
<dbReference type="PANTHER" id="PTHR12482">
    <property type="entry name" value="LIPASE ROG1-RELATED-RELATED"/>
    <property type="match status" value="1"/>
</dbReference>
<evidence type="ECO:0000313" key="5">
    <source>
        <dbReference type="EMBL" id="KAJ5240176.1"/>
    </source>
</evidence>
<reference evidence="5" key="1">
    <citation type="submission" date="2022-11" db="EMBL/GenBank/DDBJ databases">
        <authorList>
            <person name="Petersen C."/>
        </authorList>
    </citation>
    <scope>NUCLEOTIDE SEQUENCE</scope>
    <source>
        <strain evidence="5">IBT 19713</strain>
    </source>
</reference>
<keyword evidence="6" id="KW-1185">Reference proteome</keyword>
<evidence type="ECO:0000256" key="3">
    <source>
        <dbReference type="SAM" id="Phobius"/>
    </source>
</evidence>
<keyword evidence="2" id="KW-0443">Lipid metabolism</keyword>
<gene>
    <name evidence="5" type="ORF">N7468_004795</name>
</gene>
<name>A0A9W9P9W3_9EURO</name>
<dbReference type="GeneID" id="83201395"/>
<dbReference type="GO" id="GO:0004622">
    <property type="term" value="F:phosphatidylcholine lysophospholipase activity"/>
    <property type="evidence" value="ECO:0007669"/>
    <property type="project" value="TreeGrafter"/>
</dbReference>
<keyword evidence="3" id="KW-0472">Membrane</keyword>
<evidence type="ECO:0000259" key="4">
    <source>
        <dbReference type="Pfam" id="PF05057"/>
    </source>
</evidence>
<evidence type="ECO:0000256" key="1">
    <source>
        <dbReference type="ARBA" id="ARBA00007920"/>
    </source>
</evidence>
<dbReference type="Proteomes" id="UP001150941">
    <property type="component" value="Unassembled WGS sequence"/>
</dbReference>
<dbReference type="PANTHER" id="PTHR12482:SF65">
    <property type="entry name" value="ESTERASE, PUTATIVE (AFU_ORTHOLOGUE AFUA_3G12320)-RELATED"/>
    <property type="match status" value="1"/>
</dbReference>
<feature type="domain" description="DUF676" evidence="4">
    <location>
        <begin position="9"/>
        <end position="205"/>
    </location>
</feature>
<protein>
    <recommendedName>
        <fullName evidence="4">DUF676 domain-containing protein</fullName>
    </recommendedName>
</protein>
<dbReference type="Gene3D" id="3.40.50.1820">
    <property type="entry name" value="alpha/beta hydrolase"/>
    <property type="match status" value="1"/>
</dbReference>
<keyword evidence="3" id="KW-1133">Transmembrane helix</keyword>
<dbReference type="Pfam" id="PF05057">
    <property type="entry name" value="DUF676"/>
    <property type="match status" value="1"/>
</dbReference>
<dbReference type="GO" id="GO:0017000">
    <property type="term" value="P:antibiotic biosynthetic process"/>
    <property type="evidence" value="ECO:0007669"/>
    <property type="project" value="UniProtKB-ARBA"/>
</dbReference>
<dbReference type="InterPro" id="IPR007751">
    <property type="entry name" value="DUF676_lipase-like"/>
</dbReference>
<organism evidence="5 6">
    <name type="scientific">Penicillium chermesinum</name>
    <dbReference type="NCBI Taxonomy" id="63820"/>
    <lineage>
        <taxon>Eukaryota</taxon>
        <taxon>Fungi</taxon>
        <taxon>Dikarya</taxon>
        <taxon>Ascomycota</taxon>
        <taxon>Pezizomycotina</taxon>
        <taxon>Eurotiomycetes</taxon>
        <taxon>Eurotiomycetidae</taxon>
        <taxon>Eurotiales</taxon>
        <taxon>Aspergillaceae</taxon>
        <taxon>Penicillium</taxon>
    </lineage>
</organism>
<comment type="caution">
    <text evidence="5">The sequence shown here is derived from an EMBL/GenBank/DDBJ whole genome shotgun (WGS) entry which is preliminary data.</text>
</comment>
<keyword evidence="2" id="KW-0442">Lipid degradation</keyword>
<feature type="transmembrane region" description="Helical" evidence="3">
    <location>
        <begin position="264"/>
        <end position="285"/>
    </location>
</feature>